<evidence type="ECO:0000256" key="7">
    <source>
        <dbReference type="ARBA" id="ARBA00023170"/>
    </source>
</evidence>
<dbReference type="SUPFAM" id="SSF49265">
    <property type="entry name" value="Fibronectin type III"/>
    <property type="match status" value="1"/>
</dbReference>
<evidence type="ECO:0000256" key="1">
    <source>
        <dbReference type="ARBA" id="ARBA00004167"/>
    </source>
</evidence>
<dbReference type="PANTHER" id="PTHR46877:SF17">
    <property type="entry name" value="EPHRIN TYPE-B RECEPTOR 1"/>
    <property type="match status" value="1"/>
</dbReference>
<evidence type="ECO:0000256" key="5">
    <source>
        <dbReference type="ARBA" id="ARBA00022989"/>
    </source>
</evidence>
<gene>
    <name evidence="9" type="ORF">P4O66_002400</name>
</gene>
<evidence type="ECO:0000256" key="4">
    <source>
        <dbReference type="ARBA" id="ARBA00022840"/>
    </source>
</evidence>
<keyword evidence="5" id="KW-1133">Transmembrane helix</keyword>
<keyword evidence="6" id="KW-0472">Membrane</keyword>
<dbReference type="GO" id="GO:0005524">
    <property type="term" value="F:ATP binding"/>
    <property type="evidence" value="ECO:0007669"/>
    <property type="project" value="UniProtKB-KW"/>
</dbReference>
<keyword evidence="4" id="KW-0067">ATP-binding</keyword>
<sequence>MRHWETLSTEGARWGKVSPRRPGKSAPSMVPIMHQVSSTMKSITLSWPQPEQPNGIILDYELCYYEKSCSVGCTQHALLCRCLSPWGVGAAEHSVALRNTLAISAFYFSCAGNML</sequence>
<dbReference type="InterPro" id="IPR036116">
    <property type="entry name" value="FN3_sf"/>
</dbReference>
<dbReference type="InterPro" id="IPR003961">
    <property type="entry name" value="FN3_dom"/>
</dbReference>
<evidence type="ECO:0000256" key="3">
    <source>
        <dbReference type="ARBA" id="ARBA00022741"/>
    </source>
</evidence>
<dbReference type="Gene3D" id="2.60.40.10">
    <property type="entry name" value="Immunoglobulins"/>
    <property type="match status" value="1"/>
</dbReference>
<comment type="subcellular location">
    <subcellularLocation>
        <location evidence="1">Membrane</location>
        <topology evidence="1">Single-pass membrane protein</topology>
    </subcellularLocation>
</comment>
<keyword evidence="3" id="KW-0547">Nucleotide-binding</keyword>
<name>A0AAD8YZB3_9TELE</name>
<dbReference type="AlphaFoldDB" id="A0AAD8YZB3"/>
<dbReference type="CDD" id="cd00063">
    <property type="entry name" value="FN3"/>
    <property type="match status" value="1"/>
</dbReference>
<dbReference type="GO" id="GO:0007411">
    <property type="term" value="P:axon guidance"/>
    <property type="evidence" value="ECO:0007669"/>
    <property type="project" value="TreeGrafter"/>
</dbReference>
<dbReference type="PANTHER" id="PTHR46877">
    <property type="entry name" value="EPH RECEPTOR A5"/>
    <property type="match status" value="1"/>
</dbReference>
<evidence type="ECO:0000313" key="10">
    <source>
        <dbReference type="Proteomes" id="UP001239994"/>
    </source>
</evidence>
<reference evidence="9" key="1">
    <citation type="submission" date="2023-03" db="EMBL/GenBank/DDBJ databases">
        <title>Electrophorus voltai genome.</title>
        <authorList>
            <person name="Bian C."/>
        </authorList>
    </citation>
    <scope>NUCLEOTIDE SEQUENCE</scope>
    <source>
        <strain evidence="9">CB-2022</strain>
        <tissue evidence="9">Muscle</tissue>
    </source>
</reference>
<evidence type="ECO:0000256" key="6">
    <source>
        <dbReference type="ARBA" id="ARBA00023136"/>
    </source>
</evidence>
<dbReference type="InterPro" id="IPR013783">
    <property type="entry name" value="Ig-like_fold"/>
</dbReference>
<evidence type="ECO:0000256" key="8">
    <source>
        <dbReference type="SAM" id="MobiDB-lite"/>
    </source>
</evidence>
<keyword evidence="10" id="KW-1185">Reference proteome</keyword>
<dbReference type="GO" id="GO:0005886">
    <property type="term" value="C:plasma membrane"/>
    <property type="evidence" value="ECO:0007669"/>
    <property type="project" value="TreeGrafter"/>
</dbReference>
<proteinExistence type="predicted"/>
<dbReference type="GO" id="GO:0005005">
    <property type="term" value="F:transmembrane-ephrin receptor activity"/>
    <property type="evidence" value="ECO:0007669"/>
    <property type="project" value="TreeGrafter"/>
</dbReference>
<evidence type="ECO:0000313" key="9">
    <source>
        <dbReference type="EMBL" id="KAK1790092.1"/>
    </source>
</evidence>
<dbReference type="EMBL" id="JAROKS010000021">
    <property type="protein sequence ID" value="KAK1790092.1"/>
    <property type="molecule type" value="Genomic_DNA"/>
</dbReference>
<accession>A0AAD8YZB3</accession>
<comment type="caution">
    <text evidence="9">The sequence shown here is derived from an EMBL/GenBank/DDBJ whole genome shotgun (WGS) entry which is preliminary data.</text>
</comment>
<dbReference type="Proteomes" id="UP001239994">
    <property type="component" value="Unassembled WGS sequence"/>
</dbReference>
<dbReference type="InterPro" id="IPR050449">
    <property type="entry name" value="Ephrin_rcpt_TKs"/>
</dbReference>
<evidence type="ECO:0000256" key="2">
    <source>
        <dbReference type="ARBA" id="ARBA00022692"/>
    </source>
</evidence>
<dbReference type="GO" id="GO:0030425">
    <property type="term" value="C:dendrite"/>
    <property type="evidence" value="ECO:0007669"/>
    <property type="project" value="TreeGrafter"/>
</dbReference>
<evidence type="ECO:0008006" key="11">
    <source>
        <dbReference type="Google" id="ProtNLM"/>
    </source>
</evidence>
<keyword evidence="2" id="KW-0812">Transmembrane</keyword>
<feature type="region of interest" description="Disordered" evidence="8">
    <location>
        <begin position="1"/>
        <end position="28"/>
    </location>
</feature>
<organism evidence="9 10">
    <name type="scientific">Electrophorus voltai</name>
    <dbReference type="NCBI Taxonomy" id="2609070"/>
    <lineage>
        <taxon>Eukaryota</taxon>
        <taxon>Metazoa</taxon>
        <taxon>Chordata</taxon>
        <taxon>Craniata</taxon>
        <taxon>Vertebrata</taxon>
        <taxon>Euteleostomi</taxon>
        <taxon>Actinopterygii</taxon>
        <taxon>Neopterygii</taxon>
        <taxon>Teleostei</taxon>
        <taxon>Ostariophysi</taxon>
        <taxon>Gymnotiformes</taxon>
        <taxon>Gymnotoidei</taxon>
        <taxon>Gymnotidae</taxon>
        <taxon>Electrophorus</taxon>
    </lineage>
</organism>
<keyword evidence="7" id="KW-0675">Receptor</keyword>
<protein>
    <recommendedName>
        <fullName evidence="11">Fibronectin type-III domain-containing protein</fullName>
    </recommendedName>
</protein>